<comment type="caution">
    <text evidence="1">The sequence shown here is derived from an EMBL/GenBank/DDBJ whole genome shotgun (WGS) entry which is preliminary data.</text>
</comment>
<keyword evidence="2" id="KW-1185">Reference proteome</keyword>
<accession>A0A016WWQ9</accession>
<evidence type="ECO:0000313" key="1">
    <source>
        <dbReference type="EMBL" id="EYC44080.1"/>
    </source>
</evidence>
<organism evidence="1 2">
    <name type="scientific">Ancylostoma ceylanicum</name>
    <dbReference type="NCBI Taxonomy" id="53326"/>
    <lineage>
        <taxon>Eukaryota</taxon>
        <taxon>Metazoa</taxon>
        <taxon>Ecdysozoa</taxon>
        <taxon>Nematoda</taxon>
        <taxon>Chromadorea</taxon>
        <taxon>Rhabditida</taxon>
        <taxon>Rhabditina</taxon>
        <taxon>Rhabditomorpha</taxon>
        <taxon>Strongyloidea</taxon>
        <taxon>Ancylostomatidae</taxon>
        <taxon>Ancylostomatinae</taxon>
        <taxon>Ancylostoma</taxon>
    </lineage>
</organism>
<proteinExistence type="predicted"/>
<gene>
    <name evidence="1" type="primary">Acey_s0473.g2115</name>
    <name evidence="1" type="ORF">Y032_0473g2115</name>
</gene>
<dbReference type="OrthoDB" id="5865536at2759"/>
<dbReference type="AlphaFoldDB" id="A0A016WWQ9"/>
<evidence type="ECO:0000313" key="2">
    <source>
        <dbReference type="Proteomes" id="UP000024635"/>
    </source>
</evidence>
<protein>
    <submittedName>
        <fullName evidence="1">Uncharacterized protein</fullName>
    </submittedName>
</protein>
<dbReference type="EMBL" id="JARK01000073">
    <property type="protein sequence ID" value="EYC44080.1"/>
    <property type="molecule type" value="Genomic_DNA"/>
</dbReference>
<reference evidence="2" key="1">
    <citation type="journal article" date="2015" name="Nat. Genet.">
        <title>The genome and transcriptome of the zoonotic hookworm Ancylostoma ceylanicum identify infection-specific gene families.</title>
        <authorList>
            <person name="Schwarz E.M."/>
            <person name="Hu Y."/>
            <person name="Antoshechkin I."/>
            <person name="Miller M.M."/>
            <person name="Sternberg P.W."/>
            <person name="Aroian R.V."/>
        </authorList>
    </citation>
    <scope>NUCLEOTIDE SEQUENCE</scope>
    <source>
        <strain evidence="2">HY135</strain>
    </source>
</reference>
<dbReference type="Proteomes" id="UP000024635">
    <property type="component" value="Unassembled WGS sequence"/>
</dbReference>
<sequence length="115" mass="13420">MVSQKKNAHVDEVESVQRLYTYRCFARRGMLRTPYSSRLKKLGALSRKDRRLIADLTLMYKLTTDELDLSIWNLFEPSAFANKTRGHPFKVYLDRGIVSRQRFSSTLSRVFDPGT</sequence>
<name>A0A016WWQ9_9BILA</name>